<dbReference type="AlphaFoldDB" id="A0AAV0BC61"/>
<accession>A0AAV0BC61</accession>
<proteinExistence type="predicted"/>
<evidence type="ECO:0000313" key="1">
    <source>
        <dbReference type="EMBL" id="CAH7684273.1"/>
    </source>
</evidence>
<organism evidence="1 2">
    <name type="scientific">Phakopsora pachyrhizi</name>
    <name type="common">Asian soybean rust disease fungus</name>
    <dbReference type="NCBI Taxonomy" id="170000"/>
    <lineage>
        <taxon>Eukaryota</taxon>
        <taxon>Fungi</taxon>
        <taxon>Dikarya</taxon>
        <taxon>Basidiomycota</taxon>
        <taxon>Pucciniomycotina</taxon>
        <taxon>Pucciniomycetes</taxon>
        <taxon>Pucciniales</taxon>
        <taxon>Phakopsoraceae</taxon>
        <taxon>Phakopsora</taxon>
    </lineage>
</organism>
<name>A0AAV0BC61_PHAPC</name>
<gene>
    <name evidence="1" type="ORF">PPACK8108_LOCUS18357</name>
</gene>
<reference evidence="1" key="1">
    <citation type="submission" date="2022-06" db="EMBL/GenBank/DDBJ databases">
        <authorList>
            <consortium name="SYNGENTA / RWTH Aachen University"/>
        </authorList>
    </citation>
    <scope>NUCLEOTIDE SEQUENCE</scope>
</reference>
<protein>
    <submittedName>
        <fullName evidence="1">Expressed protein</fullName>
    </submittedName>
</protein>
<sequence>MLYTIEISSTNYSGKKMINRKLVFYLFSLLSGCEHIKGMFPYGAHSLFNNDLLDLSRERISLNENNWREVGREIEASEPKASITPRNDLLKGTGWDEGQSSASFLEPSLNFIPINDNYCRMEDSIRSSTQLIPNFSENDLFEGTGWDGKQSFASLLEPHNVYDTVHSQNHRMLSSHHVDNAVPLEHPGEQASFNQQSTGNFFAVERPNIPESFHESNFQGALNVFKNQNILDTSPVLTNRDARFINGVYPYGAHSSFSNTILSASNEIVSSNENLWKEAGRGSQASDPKLSSTSENNLLKGTCWLEGQFFTSLLEPSINSNPIVNQYYNTEGSIRSSNQLISNFSENDLFEGIGWDGEQSFASLFEPDNTYVTVHSQNQGVLSSHHVENSAPLEHANSIGARYANFDGKSAKDSFIFLTPNILESSENRNSLRTAKKKSFKKRRTKLNLKSLDASPLVSNEDAQNHLFQSIEKTIQMKIPKYEKFSTQWWHDVCVPGVINSLTDGEDAALGFQIFLDVMDRLADELVNSYEDVFFWKKVKVDYKNLFIKSVAEKTSLESFKTDFGEIVNQGDEPYHVSLIRRFREEVSLAGFPENLSQFLPLFDAMKIEGEKTGFVYINKAIFRSFFRIESRRREATESLEKLKIPSLDDNFYQLLSNQLNELCVEDFFNNDYRILKDRALLTYIKYKSVPAELKVYRGILRGKLLMRNLYLTITTLINKLFCEGHDDLKKNFSKRQKEAIEFFDLVWKSFRLANPDEFFIDTSALPSLVNKNFSAAREFLLNDIVKTIRPNVPFKCDQTTLRYVWKFVDLWLIYYRVDIYNNAKTLSGQYRGLRHFALSLPNFLFKLYKRE</sequence>
<evidence type="ECO:0000313" key="2">
    <source>
        <dbReference type="Proteomes" id="UP001153365"/>
    </source>
</evidence>
<comment type="caution">
    <text evidence="1">The sequence shown here is derived from an EMBL/GenBank/DDBJ whole genome shotgun (WGS) entry which is preliminary data.</text>
</comment>
<dbReference type="Proteomes" id="UP001153365">
    <property type="component" value="Unassembled WGS sequence"/>
</dbReference>
<keyword evidence="2" id="KW-1185">Reference proteome</keyword>
<dbReference type="EMBL" id="CALTRL010005289">
    <property type="protein sequence ID" value="CAH7684273.1"/>
    <property type="molecule type" value="Genomic_DNA"/>
</dbReference>